<evidence type="ECO:0000259" key="1">
    <source>
        <dbReference type="SMART" id="SM00481"/>
    </source>
</evidence>
<dbReference type="InterPro" id="IPR004013">
    <property type="entry name" value="PHP_dom"/>
</dbReference>
<dbReference type="GO" id="GO:0004534">
    <property type="term" value="F:5'-3' RNA exonuclease activity"/>
    <property type="evidence" value="ECO:0007669"/>
    <property type="project" value="TreeGrafter"/>
</dbReference>
<sequence>MIDYKEIIKTFTEQDYENERVNLHLHTTYSDGKGDFCDLIKQAKEKGYKKIAICDHNTLKGYEENGIDDIVIPAVEFDVWCGYVFLHLLAYGVDINNPELQSFCAKSKRETELDIIRIFSTRNIKKLINAIHNAGGIAVLAHPACCWAISHDRFVKKLISYGLDGIEVYYPYKRHRGIIKFTTANNIEKIADKYGLIKTGGTDLHGENL</sequence>
<evidence type="ECO:0000313" key="3">
    <source>
        <dbReference type="Proteomes" id="UP000823632"/>
    </source>
</evidence>
<dbReference type="PANTHER" id="PTHR42924">
    <property type="entry name" value="EXONUCLEASE"/>
    <property type="match status" value="1"/>
</dbReference>
<accession>A0A9D9H0F6</accession>
<gene>
    <name evidence="2" type="ORF">IAC76_06400</name>
</gene>
<dbReference type="InterPro" id="IPR016195">
    <property type="entry name" value="Pol/histidinol_Pase-like"/>
</dbReference>
<dbReference type="InterPro" id="IPR052018">
    <property type="entry name" value="PHP_domain"/>
</dbReference>
<dbReference type="Pfam" id="PF02811">
    <property type="entry name" value="PHP"/>
    <property type="match status" value="1"/>
</dbReference>
<dbReference type="EMBL" id="JADIND010000140">
    <property type="protein sequence ID" value="MBO8431002.1"/>
    <property type="molecule type" value="Genomic_DNA"/>
</dbReference>
<dbReference type="SUPFAM" id="SSF89550">
    <property type="entry name" value="PHP domain-like"/>
    <property type="match status" value="1"/>
</dbReference>
<dbReference type="AlphaFoldDB" id="A0A9D9H0F6"/>
<dbReference type="GO" id="GO:0035312">
    <property type="term" value="F:5'-3' DNA exonuclease activity"/>
    <property type="evidence" value="ECO:0007669"/>
    <property type="project" value="TreeGrafter"/>
</dbReference>
<reference evidence="2" key="2">
    <citation type="journal article" date="2021" name="PeerJ">
        <title>Extensive microbial diversity within the chicken gut microbiome revealed by metagenomics and culture.</title>
        <authorList>
            <person name="Gilroy R."/>
            <person name="Ravi A."/>
            <person name="Getino M."/>
            <person name="Pursley I."/>
            <person name="Horton D.L."/>
            <person name="Alikhan N.F."/>
            <person name="Baker D."/>
            <person name="Gharbi K."/>
            <person name="Hall N."/>
            <person name="Watson M."/>
            <person name="Adriaenssens E.M."/>
            <person name="Foster-Nyarko E."/>
            <person name="Jarju S."/>
            <person name="Secka A."/>
            <person name="Antonio M."/>
            <person name="Oren A."/>
            <person name="Chaudhuri R.R."/>
            <person name="La Ragione R."/>
            <person name="Hildebrand F."/>
            <person name="Pallen M.J."/>
        </authorList>
    </citation>
    <scope>NUCLEOTIDE SEQUENCE</scope>
    <source>
        <strain evidence="2">10192</strain>
    </source>
</reference>
<protein>
    <submittedName>
        <fullName evidence="2">PHP domain-containing protein</fullName>
    </submittedName>
</protein>
<proteinExistence type="predicted"/>
<dbReference type="Proteomes" id="UP000823632">
    <property type="component" value="Unassembled WGS sequence"/>
</dbReference>
<reference evidence="2" key="1">
    <citation type="submission" date="2020-10" db="EMBL/GenBank/DDBJ databases">
        <authorList>
            <person name="Gilroy R."/>
        </authorList>
    </citation>
    <scope>NUCLEOTIDE SEQUENCE</scope>
    <source>
        <strain evidence="2">10192</strain>
    </source>
</reference>
<dbReference type="Gene3D" id="3.20.20.140">
    <property type="entry name" value="Metal-dependent hydrolases"/>
    <property type="match status" value="1"/>
</dbReference>
<dbReference type="PANTHER" id="PTHR42924:SF3">
    <property type="entry name" value="POLYMERASE_HISTIDINOL PHOSPHATASE N-TERMINAL DOMAIN-CONTAINING PROTEIN"/>
    <property type="match status" value="1"/>
</dbReference>
<dbReference type="InterPro" id="IPR003141">
    <property type="entry name" value="Pol/His_phosphatase_N"/>
</dbReference>
<feature type="domain" description="Polymerase/histidinol phosphatase N-terminal" evidence="1">
    <location>
        <begin position="21"/>
        <end position="81"/>
    </location>
</feature>
<name>A0A9D9H0F6_9BACT</name>
<evidence type="ECO:0000313" key="2">
    <source>
        <dbReference type="EMBL" id="MBO8431002.1"/>
    </source>
</evidence>
<dbReference type="SMART" id="SM00481">
    <property type="entry name" value="POLIIIAc"/>
    <property type="match status" value="1"/>
</dbReference>
<dbReference type="CDD" id="cd07438">
    <property type="entry name" value="PHP_HisPPase_AMP"/>
    <property type="match status" value="1"/>
</dbReference>
<comment type="caution">
    <text evidence="2">The sequence shown here is derived from an EMBL/GenBank/DDBJ whole genome shotgun (WGS) entry which is preliminary data.</text>
</comment>
<organism evidence="2 3">
    <name type="scientific">Candidatus Scatousia excrementipullorum</name>
    <dbReference type="NCBI Taxonomy" id="2840936"/>
    <lineage>
        <taxon>Bacteria</taxon>
        <taxon>Candidatus Scatousia</taxon>
    </lineage>
</organism>